<organism evidence="5 6">
    <name type="scientific">Penicillium brasilianum</name>
    <dbReference type="NCBI Taxonomy" id="104259"/>
    <lineage>
        <taxon>Eukaryota</taxon>
        <taxon>Fungi</taxon>
        <taxon>Dikarya</taxon>
        <taxon>Ascomycota</taxon>
        <taxon>Pezizomycotina</taxon>
        <taxon>Eurotiomycetes</taxon>
        <taxon>Eurotiomycetidae</taxon>
        <taxon>Eurotiales</taxon>
        <taxon>Aspergillaceae</taxon>
        <taxon>Penicillium</taxon>
    </lineage>
</organism>
<keyword evidence="4" id="KW-0677">Repeat</keyword>
<dbReference type="InterPro" id="IPR002088">
    <property type="entry name" value="Prenyl_trans_a"/>
</dbReference>
<dbReference type="Proteomes" id="UP000042958">
    <property type="component" value="Unassembled WGS sequence"/>
</dbReference>
<dbReference type="EMBL" id="CDHK01000009">
    <property type="protein sequence ID" value="CEJ60741.1"/>
    <property type="molecule type" value="Genomic_DNA"/>
</dbReference>
<gene>
    <name evidence="5" type="ORF">PMG11_09304</name>
</gene>
<dbReference type="OrthoDB" id="5358702at2759"/>
<proteinExistence type="inferred from homology"/>
<dbReference type="GO" id="GO:0008318">
    <property type="term" value="F:protein prenyltransferase activity"/>
    <property type="evidence" value="ECO:0007669"/>
    <property type="project" value="InterPro"/>
</dbReference>
<evidence type="ECO:0000313" key="6">
    <source>
        <dbReference type="Proteomes" id="UP000042958"/>
    </source>
</evidence>
<evidence type="ECO:0000256" key="4">
    <source>
        <dbReference type="ARBA" id="ARBA00022737"/>
    </source>
</evidence>
<keyword evidence="2" id="KW-0637">Prenyltransferase</keyword>
<protein>
    <recommendedName>
        <fullName evidence="7">Protein prenyltransferase</fullName>
    </recommendedName>
</protein>
<evidence type="ECO:0008006" key="7">
    <source>
        <dbReference type="Google" id="ProtNLM"/>
    </source>
</evidence>
<evidence type="ECO:0000313" key="5">
    <source>
        <dbReference type="EMBL" id="CEJ60741.1"/>
    </source>
</evidence>
<dbReference type="Gene3D" id="1.25.40.120">
    <property type="entry name" value="Protein prenylyltransferase"/>
    <property type="match status" value="1"/>
</dbReference>
<accession>A0A0F7TXR5</accession>
<keyword evidence="6" id="KW-1185">Reference proteome</keyword>
<dbReference type="PANTHER" id="PTHR11129:SF3">
    <property type="entry name" value="PROTEIN PRENYLTRANSFERASE ALPHA SUBUNIT REPEAT-CONTAINING PROTEIN 1"/>
    <property type="match status" value="1"/>
</dbReference>
<dbReference type="SUPFAM" id="SSF48439">
    <property type="entry name" value="Protein prenylyltransferase"/>
    <property type="match status" value="1"/>
</dbReference>
<comment type="similarity">
    <text evidence="1">Belongs to the protein prenyltransferase subunit alpha family.</text>
</comment>
<dbReference type="Pfam" id="PF01239">
    <property type="entry name" value="PPTA"/>
    <property type="match status" value="1"/>
</dbReference>
<sequence>MTTPEDAFQLLAGVFASRGDDILEIEIIPPSLGSPFLQDGCFIGITKKTLVQAYTVARQLFFKNLMSMAEDELLANLLNKNHSADTVTDHVITEIMLLFDCEHLTACNWRKGRLLAALARDPGALDRPSQLLQVLRTELTLLQSYQCSPLHRHTKSPTLWSHRLWVLKQLLKLEDQCPESLLDMERHELAIVLRAAELHPKNYYAFTYVRQLHALLAKASVETKDASSWAAVLARKQVNPVLDWCLANPRDISGWAFGMYLLGHVPDRQLRGDAVGRVLRFARDVGWEGESLWTFIDLTVRQFDLEDVMDDVFIHDQERQDPVSSTESQISPTKWPWRARLARAKGYWVVNRSSHDT</sequence>
<name>A0A0F7TXR5_PENBI</name>
<evidence type="ECO:0000256" key="2">
    <source>
        <dbReference type="ARBA" id="ARBA00022602"/>
    </source>
</evidence>
<dbReference type="GO" id="GO:0005737">
    <property type="term" value="C:cytoplasm"/>
    <property type="evidence" value="ECO:0007669"/>
    <property type="project" value="TreeGrafter"/>
</dbReference>
<keyword evidence="3" id="KW-0808">Transferase</keyword>
<dbReference type="PANTHER" id="PTHR11129">
    <property type="entry name" value="PROTEIN FARNESYLTRANSFERASE ALPHA SUBUNIT/RAB GERANYLGERANYL TRANSFERASE ALPHA SUBUNIT"/>
    <property type="match status" value="1"/>
</dbReference>
<dbReference type="AlphaFoldDB" id="A0A0F7TXR5"/>
<evidence type="ECO:0000256" key="1">
    <source>
        <dbReference type="ARBA" id="ARBA00006734"/>
    </source>
</evidence>
<evidence type="ECO:0000256" key="3">
    <source>
        <dbReference type="ARBA" id="ARBA00022679"/>
    </source>
</evidence>
<reference evidence="6" key="1">
    <citation type="journal article" date="2015" name="Genome Announc.">
        <title>Draft genome sequence of the fungus Penicillium brasilianum MG11.</title>
        <authorList>
            <person name="Horn F."/>
            <person name="Linde J."/>
            <person name="Mattern D.J."/>
            <person name="Walther G."/>
            <person name="Guthke R."/>
            <person name="Brakhage A.A."/>
            <person name="Valiante V."/>
        </authorList>
    </citation>
    <scope>NUCLEOTIDE SEQUENCE [LARGE SCALE GENOMIC DNA]</scope>
    <source>
        <strain evidence="6">MG11</strain>
    </source>
</reference>